<comment type="caution">
    <text evidence="1">The sequence shown here is derived from an EMBL/GenBank/DDBJ whole genome shotgun (WGS) entry which is preliminary data.</text>
</comment>
<dbReference type="Proteomes" id="UP000615446">
    <property type="component" value="Unassembled WGS sequence"/>
</dbReference>
<sequence>MTIAESSDEKKISLHILTSDMRFPNITKVEVFIELVYKKLPVELQGKGIIDNIAKKQSFSLRILRLSKYKEKTDEHVRVKKAVCPNDRIIFNFMIHPPNDDSEVIDSPLLAVSEPEVKKYNVNTNNKIIKTEFELVEKLLQEASVEGFNLLFPSEQSSNIFSLKRISPSYCSLCDQEYINENAYIIQNKKSYSFHYYRADQERQHRTKKPLIKLTPNESKISIWILKHKDSENGLYFDMEGGLKLTKFEIKIIEYGGKLVKLKSLIDQAVTRGLIIYENYNFLPYPINVFQPNTDFFNLFLGFLAKPAVEINKEIMDLILWHVKNVICNEDKKLDDYIWN</sequence>
<proteinExistence type="predicted"/>
<evidence type="ECO:0000313" key="2">
    <source>
        <dbReference type="Proteomes" id="UP000615446"/>
    </source>
</evidence>
<dbReference type="AlphaFoldDB" id="A0A8H3LYA7"/>
<evidence type="ECO:0000313" key="1">
    <source>
        <dbReference type="EMBL" id="GES94185.1"/>
    </source>
</evidence>
<name>A0A8H3LYA7_9GLOM</name>
<reference evidence="1" key="1">
    <citation type="submission" date="2019-10" db="EMBL/GenBank/DDBJ databases">
        <title>Conservation and host-specific expression of non-tandemly repeated heterogenous ribosome RNA gene in arbuscular mycorrhizal fungi.</title>
        <authorList>
            <person name="Maeda T."/>
            <person name="Kobayashi Y."/>
            <person name="Nakagawa T."/>
            <person name="Ezawa T."/>
            <person name="Yamaguchi K."/>
            <person name="Bino T."/>
            <person name="Nishimoto Y."/>
            <person name="Shigenobu S."/>
            <person name="Kawaguchi M."/>
        </authorList>
    </citation>
    <scope>NUCLEOTIDE SEQUENCE</scope>
    <source>
        <strain evidence="1">HR1</strain>
    </source>
</reference>
<accession>A0A8H3LYA7</accession>
<dbReference type="EMBL" id="BLAL01000229">
    <property type="protein sequence ID" value="GES94185.1"/>
    <property type="molecule type" value="Genomic_DNA"/>
</dbReference>
<dbReference type="OrthoDB" id="2331179at2759"/>
<protein>
    <submittedName>
        <fullName evidence="1">Uncharacterized protein</fullName>
    </submittedName>
</protein>
<gene>
    <name evidence="1" type="ORF">RCL2_002092200</name>
</gene>
<organism evidence="1 2">
    <name type="scientific">Rhizophagus clarus</name>
    <dbReference type="NCBI Taxonomy" id="94130"/>
    <lineage>
        <taxon>Eukaryota</taxon>
        <taxon>Fungi</taxon>
        <taxon>Fungi incertae sedis</taxon>
        <taxon>Mucoromycota</taxon>
        <taxon>Glomeromycotina</taxon>
        <taxon>Glomeromycetes</taxon>
        <taxon>Glomerales</taxon>
        <taxon>Glomeraceae</taxon>
        <taxon>Rhizophagus</taxon>
    </lineage>
</organism>